<protein>
    <recommendedName>
        <fullName evidence="5">Cell wall-active antibiotics response LiaF-like C-terminal domain-containing protein</fullName>
    </recommendedName>
</protein>
<dbReference type="AlphaFoldDB" id="A0A4Y3WQK4"/>
<accession>A0A4Y3WQK4</accession>
<dbReference type="Proteomes" id="UP000320338">
    <property type="component" value="Unassembled WGS sequence"/>
</dbReference>
<feature type="transmembrane region" description="Helical" evidence="2">
    <location>
        <begin position="96"/>
        <end position="114"/>
    </location>
</feature>
<keyword evidence="2" id="KW-1133">Transmembrane helix</keyword>
<feature type="compositionally biased region" description="Low complexity" evidence="1">
    <location>
        <begin position="1"/>
        <end position="25"/>
    </location>
</feature>
<evidence type="ECO:0000313" key="4">
    <source>
        <dbReference type="Proteomes" id="UP000320338"/>
    </source>
</evidence>
<gene>
    <name evidence="3" type="ORF">PHY01_23720</name>
</gene>
<keyword evidence="4" id="KW-1185">Reference proteome</keyword>
<evidence type="ECO:0008006" key="5">
    <source>
        <dbReference type="Google" id="ProtNLM"/>
    </source>
</evidence>
<sequence length="230" mass="22682">MSTPMSTPTSTPTSTPSTTVVGTAAPPVPDPGAARRRGPHWGRIVFGLTLVVVGAGSLLAGQGVAVPWHLLPAAGLILVGFVLLLSLAGGTGRADVVVLGVVFLVAATAVGTGVDRFAGPVGDRTVGAAGFTAPTRVSAGTVTVDLTDAALPARGRLEVSVGAGRVELRLPAEPAVRVHTGVVMGTVVADGAPVAQGVDLDWTAPGTGSAPVAVEIGVGAGEVEVTRERT</sequence>
<proteinExistence type="predicted"/>
<feature type="transmembrane region" description="Helical" evidence="2">
    <location>
        <begin position="70"/>
        <end position="89"/>
    </location>
</feature>
<evidence type="ECO:0000256" key="2">
    <source>
        <dbReference type="SAM" id="Phobius"/>
    </source>
</evidence>
<organism evidence="3 4">
    <name type="scientific">Pseudonocardia hydrocarbonoxydans</name>
    <dbReference type="NCBI Taxonomy" id="76726"/>
    <lineage>
        <taxon>Bacteria</taxon>
        <taxon>Bacillati</taxon>
        <taxon>Actinomycetota</taxon>
        <taxon>Actinomycetes</taxon>
        <taxon>Pseudonocardiales</taxon>
        <taxon>Pseudonocardiaceae</taxon>
        <taxon>Pseudonocardia</taxon>
    </lineage>
</organism>
<reference evidence="3 4" key="1">
    <citation type="submission" date="2019-06" db="EMBL/GenBank/DDBJ databases">
        <title>Whole genome shotgun sequence of Pseudonocardia hydrocarbonoxydans NBRC 14498.</title>
        <authorList>
            <person name="Hosoyama A."/>
            <person name="Uohara A."/>
            <person name="Ohji S."/>
            <person name="Ichikawa N."/>
        </authorList>
    </citation>
    <scope>NUCLEOTIDE SEQUENCE [LARGE SCALE GENOMIC DNA]</scope>
    <source>
        <strain evidence="3 4">NBRC 14498</strain>
    </source>
</reference>
<name>A0A4Y3WQK4_9PSEU</name>
<feature type="transmembrane region" description="Helical" evidence="2">
    <location>
        <begin position="44"/>
        <end position="64"/>
    </location>
</feature>
<keyword evidence="2" id="KW-0812">Transmembrane</keyword>
<dbReference type="EMBL" id="BJNG01000017">
    <property type="protein sequence ID" value="GEC20089.1"/>
    <property type="molecule type" value="Genomic_DNA"/>
</dbReference>
<dbReference type="RefSeq" id="WP_141278623.1">
    <property type="nucleotide sequence ID" value="NZ_BAAARZ010000008.1"/>
</dbReference>
<evidence type="ECO:0000313" key="3">
    <source>
        <dbReference type="EMBL" id="GEC20089.1"/>
    </source>
</evidence>
<evidence type="ECO:0000256" key="1">
    <source>
        <dbReference type="SAM" id="MobiDB-lite"/>
    </source>
</evidence>
<comment type="caution">
    <text evidence="3">The sequence shown here is derived from an EMBL/GenBank/DDBJ whole genome shotgun (WGS) entry which is preliminary data.</text>
</comment>
<feature type="region of interest" description="Disordered" evidence="1">
    <location>
        <begin position="1"/>
        <end position="36"/>
    </location>
</feature>
<keyword evidence="2" id="KW-0472">Membrane</keyword>